<dbReference type="HOGENOM" id="CLU_1268391_0_0_1"/>
<dbReference type="PANTHER" id="PTHR10517:SF28">
    <property type="entry name" value="COILIN"/>
    <property type="match status" value="1"/>
</dbReference>
<dbReference type="GeneID" id="6750733"/>
<keyword evidence="3" id="KW-1015">Disulfide bond</keyword>
<keyword evidence="7" id="KW-1185">Reference proteome</keyword>
<dbReference type="InterPro" id="IPR004269">
    <property type="entry name" value="Folate_rcpt"/>
</dbReference>
<evidence type="ECO:0000256" key="4">
    <source>
        <dbReference type="SAM" id="Phobius"/>
    </source>
</evidence>
<keyword evidence="4" id="KW-0472">Membrane</keyword>
<comment type="similarity">
    <text evidence="1">Belongs to the folate receptor family.</text>
</comment>
<organism evidence="6 7">
    <name type="scientific">Trichoplax adhaerens</name>
    <name type="common">Trichoplax reptans</name>
    <dbReference type="NCBI Taxonomy" id="10228"/>
    <lineage>
        <taxon>Eukaryota</taxon>
        <taxon>Metazoa</taxon>
        <taxon>Placozoa</taxon>
        <taxon>Uniplacotomia</taxon>
        <taxon>Trichoplacea</taxon>
        <taxon>Trichoplacidae</taxon>
        <taxon>Trichoplax</taxon>
    </lineage>
</organism>
<evidence type="ECO:0000313" key="6">
    <source>
        <dbReference type="EMBL" id="EDV27684.1"/>
    </source>
</evidence>
<feature type="transmembrane region" description="Helical" evidence="4">
    <location>
        <begin position="20"/>
        <end position="36"/>
    </location>
</feature>
<dbReference type="Pfam" id="PF03024">
    <property type="entry name" value="Folate_rec"/>
    <property type="match status" value="1"/>
</dbReference>
<protein>
    <recommendedName>
        <fullName evidence="5">Folate receptor-like domain-containing protein</fullName>
    </recommendedName>
</protein>
<dbReference type="OMA" id="QENACCT"/>
<keyword evidence="2" id="KW-0732">Signal</keyword>
<evidence type="ECO:0000256" key="3">
    <source>
        <dbReference type="ARBA" id="ARBA00023157"/>
    </source>
</evidence>
<dbReference type="KEGG" id="tad:TRIADDRAFT_53631"/>
<dbReference type="GO" id="GO:0038023">
    <property type="term" value="F:signaling receptor activity"/>
    <property type="evidence" value="ECO:0000318"/>
    <property type="project" value="GO_Central"/>
</dbReference>
<dbReference type="InParanoid" id="B3RPR0"/>
<keyword evidence="4" id="KW-1133">Transmembrane helix</keyword>
<gene>
    <name evidence="6" type="ORF">TRIADDRAFT_53631</name>
</gene>
<evidence type="ECO:0000256" key="2">
    <source>
        <dbReference type="ARBA" id="ARBA00022729"/>
    </source>
</evidence>
<name>B3RPR0_TRIAD</name>
<feature type="transmembrane region" description="Helical" evidence="4">
    <location>
        <begin position="197"/>
        <end position="217"/>
    </location>
</feature>
<evidence type="ECO:0000259" key="5">
    <source>
        <dbReference type="Pfam" id="PF03024"/>
    </source>
</evidence>
<keyword evidence="4" id="KW-0812">Transmembrane</keyword>
<evidence type="ECO:0000256" key="1">
    <source>
        <dbReference type="ARBA" id="ARBA00007932"/>
    </source>
</evidence>
<dbReference type="PhylomeDB" id="B3RPR0"/>
<sequence>MALFGLHQLFLPTVQTSYRLIYFYIVVAVIAAIMLGHDVHVTAQSKGVYVLDQQSLDNPPRKYCTYFNNRLAKRQPQLTNCPWFQENACCTQPEVDLIFADRPLPLNLPPECSRLFDQLMCYICSPDQHLFYNQTRQTLTVCLDFCNQIYSVCQDALWKGLPIKHWYRSGDEFCRARRYDVATHHCMNVTEIIVSSAISNHYCLSIILAMLWGLLYLL</sequence>
<accession>B3RPR0</accession>
<dbReference type="PANTHER" id="PTHR10517">
    <property type="entry name" value="FOLATE RECEPTOR"/>
    <property type="match status" value="1"/>
</dbReference>
<dbReference type="CTD" id="6750733"/>
<dbReference type="RefSeq" id="XP_002109518.1">
    <property type="nucleotide sequence ID" value="XM_002109482.1"/>
</dbReference>
<dbReference type="GO" id="GO:0009897">
    <property type="term" value="C:external side of plasma membrane"/>
    <property type="evidence" value="ECO:0000318"/>
    <property type="project" value="GO_Central"/>
</dbReference>
<dbReference type="OrthoDB" id="5982417at2759"/>
<proteinExistence type="inferred from homology"/>
<dbReference type="EMBL" id="DS985242">
    <property type="protein sequence ID" value="EDV27684.1"/>
    <property type="molecule type" value="Genomic_DNA"/>
</dbReference>
<dbReference type="Proteomes" id="UP000009022">
    <property type="component" value="Unassembled WGS sequence"/>
</dbReference>
<dbReference type="InterPro" id="IPR018143">
    <property type="entry name" value="Folate_rcpt-like"/>
</dbReference>
<dbReference type="AlphaFoldDB" id="B3RPR0"/>
<feature type="domain" description="Folate receptor-like" evidence="5">
    <location>
        <begin position="64"/>
        <end position="178"/>
    </location>
</feature>
<reference evidence="6 7" key="1">
    <citation type="journal article" date="2008" name="Nature">
        <title>The Trichoplax genome and the nature of placozoans.</title>
        <authorList>
            <person name="Srivastava M."/>
            <person name="Begovic E."/>
            <person name="Chapman J."/>
            <person name="Putnam N.H."/>
            <person name="Hellsten U."/>
            <person name="Kawashima T."/>
            <person name="Kuo A."/>
            <person name="Mitros T."/>
            <person name="Salamov A."/>
            <person name="Carpenter M.L."/>
            <person name="Signorovitch A.Y."/>
            <person name="Moreno M.A."/>
            <person name="Kamm K."/>
            <person name="Grimwood J."/>
            <person name="Schmutz J."/>
            <person name="Shapiro H."/>
            <person name="Grigoriev I.V."/>
            <person name="Buss L.W."/>
            <person name="Schierwater B."/>
            <person name="Dellaporta S.L."/>
            <person name="Rokhsar D.S."/>
        </authorList>
    </citation>
    <scope>NUCLEOTIDE SEQUENCE [LARGE SCALE GENOMIC DNA]</scope>
    <source>
        <strain evidence="6 7">Grell-BS-1999</strain>
    </source>
</reference>
<evidence type="ECO:0000313" key="7">
    <source>
        <dbReference type="Proteomes" id="UP000009022"/>
    </source>
</evidence>